<feature type="domain" description="Orc1-like AAA ATPase" evidence="2">
    <location>
        <begin position="18"/>
        <end position="205"/>
    </location>
</feature>
<dbReference type="Pfam" id="PF13191">
    <property type="entry name" value="AAA_16"/>
    <property type="match status" value="1"/>
</dbReference>
<reference evidence="3 4" key="1">
    <citation type="submission" date="2018-04" db="EMBL/GenBank/DDBJ databases">
        <title>Polynucleobacter sp. LimPoW16 genome.</title>
        <authorList>
            <person name="Hahn M.W."/>
        </authorList>
    </citation>
    <scope>NUCLEOTIDE SEQUENCE [LARGE SCALE GENOMIC DNA]</scope>
    <source>
        <strain evidence="3 4">LimPoW16</strain>
    </source>
</reference>
<protein>
    <submittedName>
        <fullName evidence="3">AAA family ATPase</fullName>
    </submittedName>
</protein>
<dbReference type="RefSeq" id="WP_173942013.1">
    <property type="nucleotide sequence ID" value="NZ_CBCSCD010000002.1"/>
</dbReference>
<dbReference type="EMBL" id="CP028941">
    <property type="protein sequence ID" value="QKM61858.1"/>
    <property type="molecule type" value="Genomic_DNA"/>
</dbReference>
<dbReference type="InterPro" id="IPR041664">
    <property type="entry name" value="AAA_16"/>
</dbReference>
<dbReference type="Proteomes" id="UP000500806">
    <property type="component" value="Chromosome"/>
</dbReference>
<dbReference type="InterPro" id="IPR027417">
    <property type="entry name" value="P-loop_NTPase"/>
</dbReference>
<dbReference type="SUPFAM" id="SSF52540">
    <property type="entry name" value="P-loop containing nucleoside triphosphate hydrolases"/>
    <property type="match status" value="1"/>
</dbReference>
<evidence type="ECO:0000313" key="4">
    <source>
        <dbReference type="Proteomes" id="UP000500806"/>
    </source>
</evidence>
<name>A0A6M9PQV5_9BURK</name>
<accession>A0A6M9PQV5</accession>
<evidence type="ECO:0000256" key="1">
    <source>
        <dbReference type="SAM" id="MobiDB-lite"/>
    </source>
</evidence>
<gene>
    <name evidence="3" type="ORF">DCO16_01430</name>
</gene>
<dbReference type="PANTHER" id="PTHR34301:SF8">
    <property type="entry name" value="ATPASE DOMAIN-CONTAINING PROTEIN"/>
    <property type="match status" value="1"/>
</dbReference>
<organism evidence="3 4">
    <name type="scientific">Polynucleobacter antarcticus</name>
    <dbReference type="NCBI Taxonomy" id="1743162"/>
    <lineage>
        <taxon>Bacteria</taxon>
        <taxon>Pseudomonadati</taxon>
        <taxon>Pseudomonadota</taxon>
        <taxon>Betaproteobacteria</taxon>
        <taxon>Burkholderiales</taxon>
        <taxon>Burkholderiaceae</taxon>
        <taxon>Polynucleobacter</taxon>
    </lineage>
</organism>
<keyword evidence="4" id="KW-1185">Reference proteome</keyword>
<dbReference type="PANTHER" id="PTHR34301">
    <property type="entry name" value="DNA-BINDING PROTEIN-RELATED"/>
    <property type="match status" value="1"/>
</dbReference>
<dbReference type="KEGG" id="pani:DCO16_01430"/>
<dbReference type="Gene3D" id="3.40.50.300">
    <property type="entry name" value="P-loop containing nucleotide triphosphate hydrolases"/>
    <property type="match status" value="1"/>
</dbReference>
<evidence type="ECO:0000313" key="3">
    <source>
        <dbReference type="EMBL" id="QKM61858.1"/>
    </source>
</evidence>
<sequence>MNPRENPFSPGAGTPPPELAGREQIMEDVSIALHRIRKGLSGKSVLMVGLRGVGKTVLLNRLKNDAEAEGLICVQFEAPEGRNLPAMITPSLRAALLKLDRVVGVGDALSRAVKVLGSFIKTAKIKYEGMEFGFDLGIEQGAADSGDLDYDLTELLQAIGKAAKEKSTAIVILIDELQYVPENQLAALISALHACAQNQLPVALVGAGLPQLVGNVGRAKSYAERLFNFPVIGALPIEAATEALARPVKEHGVDFTPEALAEVLKQTQGYPYFLQEWGSHCWAVAKESPINQDDSILATALAITQLDASFFRVRFDRCTPMEKNYLRAMAEIDSATPRSGDIAAVMKKGVVQLGPLRQSLISKGMIYSPAHGDTAFTVPLFADYMKRTLPEPQ</sequence>
<dbReference type="AlphaFoldDB" id="A0A6M9PQV5"/>
<proteinExistence type="predicted"/>
<feature type="region of interest" description="Disordered" evidence="1">
    <location>
        <begin position="1"/>
        <end position="20"/>
    </location>
</feature>
<evidence type="ECO:0000259" key="2">
    <source>
        <dbReference type="Pfam" id="PF13191"/>
    </source>
</evidence>